<dbReference type="AlphaFoldDB" id="A0ABD1TJR9"/>
<evidence type="ECO:0000313" key="2">
    <source>
        <dbReference type="EMBL" id="KAL2512980.1"/>
    </source>
</evidence>
<dbReference type="InterPro" id="IPR004332">
    <property type="entry name" value="Transposase_MuDR"/>
</dbReference>
<evidence type="ECO:0000259" key="1">
    <source>
        <dbReference type="Pfam" id="PF03108"/>
    </source>
</evidence>
<dbReference type="Proteomes" id="UP001604336">
    <property type="component" value="Unassembled WGS sequence"/>
</dbReference>
<dbReference type="EMBL" id="JBFOLK010000005">
    <property type="protein sequence ID" value="KAL2512980.1"/>
    <property type="molecule type" value="Genomic_DNA"/>
</dbReference>
<reference evidence="3" key="1">
    <citation type="submission" date="2024-07" db="EMBL/GenBank/DDBJ databases">
        <title>Two chromosome-level genome assemblies of Korean endemic species Abeliophyllum distichum and Forsythia ovata (Oleaceae).</title>
        <authorList>
            <person name="Jang H."/>
        </authorList>
    </citation>
    <scope>NUCLEOTIDE SEQUENCE [LARGE SCALE GENOMIC DNA]</scope>
</reference>
<sequence>MSMLKLDKRSSALSIQYEVVGCLSSMKITNDNTMMFYLALKKKDQNITSYPLQIDVTRSLEQIPANYTLDISGDHEMERLEQQYLNADLLLNTSNNNLCYLKSFASSVSDTIPEIPELQIHDDNNVIGQPDFDGISVVRIFRDKNVLKKTISLYAIHNNFQYKVYRSDREEYVLKCLDDICMWHFRASRLIDTELFKIRYIKNGHNCSMDYVMGDHRQTDNKFSIGGMHSTQVYGC</sequence>
<gene>
    <name evidence="2" type="ORF">Adt_18580</name>
</gene>
<keyword evidence="3" id="KW-1185">Reference proteome</keyword>
<organism evidence="2 3">
    <name type="scientific">Abeliophyllum distichum</name>
    <dbReference type="NCBI Taxonomy" id="126358"/>
    <lineage>
        <taxon>Eukaryota</taxon>
        <taxon>Viridiplantae</taxon>
        <taxon>Streptophyta</taxon>
        <taxon>Embryophyta</taxon>
        <taxon>Tracheophyta</taxon>
        <taxon>Spermatophyta</taxon>
        <taxon>Magnoliopsida</taxon>
        <taxon>eudicotyledons</taxon>
        <taxon>Gunneridae</taxon>
        <taxon>Pentapetalae</taxon>
        <taxon>asterids</taxon>
        <taxon>lamiids</taxon>
        <taxon>Lamiales</taxon>
        <taxon>Oleaceae</taxon>
        <taxon>Forsythieae</taxon>
        <taxon>Abeliophyllum</taxon>
    </lineage>
</organism>
<protein>
    <submittedName>
        <fullName evidence="2">MuDR family transposase containing protein</fullName>
    </submittedName>
</protein>
<evidence type="ECO:0000313" key="3">
    <source>
        <dbReference type="Proteomes" id="UP001604336"/>
    </source>
</evidence>
<name>A0ABD1TJR9_9LAMI</name>
<proteinExistence type="predicted"/>
<comment type="caution">
    <text evidence="2">The sequence shown here is derived from an EMBL/GenBank/DDBJ whole genome shotgun (WGS) entry which is preliminary data.</text>
</comment>
<feature type="domain" description="Transposase MuDR plant" evidence="1">
    <location>
        <begin position="141"/>
        <end position="198"/>
    </location>
</feature>
<accession>A0ABD1TJR9</accession>
<dbReference type="Pfam" id="PF03108">
    <property type="entry name" value="DBD_Tnp_Mut"/>
    <property type="match status" value="1"/>
</dbReference>